<evidence type="ECO:0000313" key="3">
    <source>
        <dbReference type="Proteomes" id="UP000006614"/>
    </source>
</evidence>
<dbReference type="EMBL" id="ALJO01000011">
    <property type="protein sequence ID" value="EJP24827.1"/>
    <property type="molecule type" value="Genomic_DNA"/>
</dbReference>
<dbReference type="Pfam" id="PF00535">
    <property type="entry name" value="Glycos_transf_2"/>
    <property type="match status" value="1"/>
</dbReference>
<dbReference type="InterPro" id="IPR001173">
    <property type="entry name" value="Glyco_trans_2-like"/>
</dbReference>
<proteinExistence type="predicted"/>
<dbReference type="AlphaFoldDB" id="A0AAD2T751"/>
<evidence type="ECO:0000313" key="2">
    <source>
        <dbReference type="EMBL" id="EJP24827.1"/>
    </source>
</evidence>
<dbReference type="InterPro" id="IPR029044">
    <property type="entry name" value="Nucleotide-diphossugar_trans"/>
</dbReference>
<name>A0AAD2T751_STRAP</name>
<sequence>MAISAVIPCYYEEETIPLFYAEMEKIESQMNEEFEYIFVNDGSQDRLYKFYAT</sequence>
<feature type="domain" description="Glycosyltransferase 2-like" evidence="1">
    <location>
        <begin position="4"/>
        <end position="48"/>
    </location>
</feature>
<dbReference type="SUPFAM" id="SSF53448">
    <property type="entry name" value="Nucleotide-diphospho-sugar transferases"/>
    <property type="match status" value="1"/>
</dbReference>
<evidence type="ECO:0000259" key="1">
    <source>
        <dbReference type="Pfam" id="PF00535"/>
    </source>
</evidence>
<reference evidence="2 3" key="1">
    <citation type="submission" date="2012-07" db="EMBL/GenBank/DDBJ databases">
        <authorList>
            <person name="Durkin A.S."/>
            <person name="McCorrison J."/>
            <person name="Torralba M."/>
            <person name="Gillis M."/>
            <person name="Methe B."/>
            <person name="Sutton G."/>
            <person name="Nelson K.E."/>
        </authorList>
    </citation>
    <scope>NUCLEOTIDE SEQUENCE [LARGE SCALE GENOMIC DNA]</scope>
    <source>
        <strain evidence="2 3">SK1138</strain>
    </source>
</reference>
<organism evidence="2 3">
    <name type="scientific">Streptococcus anginosus SK1138</name>
    <dbReference type="NCBI Taxonomy" id="1161422"/>
    <lineage>
        <taxon>Bacteria</taxon>
        <taxon>Bacillati</taxon>
        <taxon>Bacillota</taxon>
        <taxon>Bacilli</taxon>
        <taxon>Lactobacillales</taxon>
        <taxon>Streptococcaceae</taxon>
        <taxon>Streptococcus</taxon>
        <taxon>Streptococcus anginosus group</taxon>
    </lineage>
</organism>
<gene>
    <name evidence="2" type="ORF">HMPREF1126_1606</name>
</gene>
<protein>
    <submittedName>
        <fullName evidence="2">Glycosyltransferase, group 2 domain protein</fullName>
    </submittedName>
</protein>
<accession>A0AAD2T751</accession>
<dbReference type="Proteomes" id="UP000006614">
    <property type="component" value="Unassembled WGS sequence"/>
</dbReference>
<dbReference type="Gene3D" id="3.90.550.10">
    <property type="entry name" value="Spore Coat Polysaccharide Biosynthesis Protein SpsA, Chain A"/>
    <property type="match status" value="1"/>
</dbReference>
<comment type="caution">
    <text evidence="2">The sequence shown here is derived from an EMBL/GenBank/DDBJ whole genome shotgun (WGS) entry which is preliminary data.</text>
</comment>